<name>A0ABT5JWZ8_9BURK</name>
<reference evidence="5 6" key="1">
    <citation type="submission" date="2022-10" db="EMBL/GenBank/DDBJ databases">
        <title>Janthinobacterium sp. hw3 Genome sequencing.</title>
        <authorList>
            <person name="Park S."/>
        </authorList>
    </citation>
    <scope>NUCLEOTIDE SEQUENCE [LARGE SCALE GENOMIC DNA]</scope>
    <source>
        <strain evidence="6">hw3</strain>
    </source>
</reference>
<feature type="domain" description="Proteinase inhibitor I42 chagasin" evidence="4">
    <location>
        <begin position="42"/>
        <end position="126"/>
    </location>
</feature>
<comment type="caution">
    <text evidence="5">The sequence shown here is derived from an EMBL/GenBank/DDBJ whole genome shotgun (WGS) entry which is preliminary data.</text>
</comment>
<dbReference type="GO" id="GO:0030414">
    <property type="term" value="F:peptidase inhibitor activity"/>
    <property type="evidence" value="ECO:0007669"/>
    <property type="project" value="UniProtKB-KW"/>
</dbReference>
<keyword evidence="1 5" id="KW-0646">Protease inhibitor</keyword>
<dbReference type="Pfam" id="PF09394">
    <property type="entry name" value="Inhibitor_I42"/>
    <property type="match status" value="1"/>
</dbReference>
<organism evidence="5 6">
    <name type="scientific">Janthinobacterium fluminis</name>
    <dbReference type="NCBI Taxonomy" id="2987524"/>
    <lineage>
        <taxon>Bacteria</taxon>
        <taxon>Pseudomonadati</taxon>
        <taxon>Pseudomonadota</taxon>
        <taxon>Betaproteobacteria</taxon>
        <taxon>Burkholderiales</taxon>
        <taxon>Oxalobacteraceae</taxon>
        <taxon>Janthinobacterium</taxon>
    </lineage>
</organism>
<evidence type="ECO:0000313" key="5">
    <source>
        <dbReference type="EMBL" id="MDC8756688.1"/>
    </source>
</evidence>
<dbReference type="InterPro" id="IPR018990">
    <property type="entry name" value="Prot_inh_I42_chagasin"/>
</dbReference>
<dbReference type="PANTHER" id="PTHR36530">
    <property type="entry name" value="INHIBITOR OF CYSTEINE PEPTIDASE"/>
    <property type="match status" value="1"/>
</dbReference>
<keyword evidence="6" id="KW-1185">Reference proteome</keyword>
<evidence type="ECO:0000256" key="3">
    <source>
        <dbReference type="SAM" id="SignalP"/>
    </source>
</evidence>
<proteinExistence type="predicted"/>
<accession>A0ABT5JWZ8</accession>
<protein>
    <submittedName>
        <fullName evidence="5">Protease inhibitor I42 family protein</fullName>
    </submittedName>
</protein>
<evidence type="ECO:0000259" key="4">
    <source>
        <dbReference type="Pfam" id="PF09394"/>
    </source>
</evidence>
<evidence type="ECO:0000313" key="6">
    <source>
        <dbReference type="Proteomes" id="UP001221208"/>
    </source>
</evidence>
<dbReference type="Gene3D" id="2.60.40.2020">
    <property type="match status" value="1"/>
</dbReference>
<dbReference type="PANTHER" id="PTHR36530:SF1">
    <property type="entry name" value="AMOEBIASIN-1"/>
    <property type="match status" value="1"/>
</dbReference>
<dbReference type="Proteomes" id="UP001221208">
    <property type="component" value="Unassembled WGS sequence"/>
</dbReference>
<evidence type="ECO:0000256" key="1">
    <source>
        <dbReference type="ARBA" id="ARBA00022690"/>
    </source>
</evidence>
<dbReference type="InterPro" id="IPR036331">
    <property type="entry name" value="Chagasin-like_sf"/>
</dbReference>
<dbReference type="RefSeq" id="WP_273669325.1">
    <property type="nucleotide sequence ID" value="NZ_JAQQXR010000001.1"/>
</dbReference>
<sequence>MSIPYPLALALLVCACAAAKPPGKSVTLLTEADAGRTVELCVGDTLTISLPGNLGTGYEWQVGVVDKTILRSRGQAEFTPSGSAPGSGGNLVLHFEAIGQGRMGLTLHYRRPFAKTTTPARRFDVTLLVGTPAA</sequence>
<evidence type="ECO:0000256" key="2">
    <source>
        <dbReference type="ARBA" id="ARBA00022704"/>
    </source>
</evidence>
<dbReference type="InterPro" id="IPR052781">
    <property type="entry name" value="Cys_protease_inhibitor_I42"/>
</dbReference>
<keyword evidence="2" id="KW-0789">Thiol protease inhibitor</keyword>
<dbReference type="EMBL" id="JAQQXR010000001">
    <property type="protein sequence ID" value="MDC8756688.1"/>
    <property type="molecule type" value="Genomic_DNA"/>
</dbReference>
<feature type="chain" id="PRO_5047137544" evidence="3">
    <location>
        <begin position="20"/>
        <end position="134"/>
    </location>
</feature>
<feature type="signal peptide" evidence="3">
    <location>
        <begin position="1"/>
        <end position="19"/>
    </location>
</feature>
<dbReference type="SUPFAM" id="SSF141066">
    <property type="entry name" value="ICP-like"/>
    <property type="match status" value="1"/>
</dbReference>
<keyword evidence="3" id="KW-0732">Signal</keyword>
<gene>
    <name evidence="5" type="ORF">OIK44_03685</name>
</gene>